<dbReference type="EMBL" id="JARK01001343">
    <property type="protein sequence ID" value="EYC28590.1"/>
    <property type="molecule type" value="Genomic_DNA"/>
</dbReference>
<keyword evidence="3" id="KW-0378">Hydrolase</keyword>
<evidence type="ECO:0000256" key="4">
    <source>
        <dbReference type="ARBA" id="ARBA00022839"/>
    </source>
</evidence>
<dbReference type="Pfam" id="PF00929">
    <property type="entry name" value="RNase_T"/>
    <property type="match status" value="1"/>
</dbReference>
<comment type="similarity">
    <text evidence="1">Belongs to the oligoribonuclease family.</text>
</comment>
<comment type="caution">
    <text evidence="6">The sequence shown here is derived from an EMBL/GenBank/DDBJ whole genome shotgun (WGS) entry which is preliminary data.</text>
</comment>
<keyword evidence="2" id="KW-0540">Nuclease</keyword>
<sequence length="204" mass="23578">MRSQHGFEVFSFKVLEFLEKETAKGECPLAGNSVSMDRCFINKYMPRLGEHLHYRTVDVSTIKELTKRWFPDEFVKAPPKRNTHRALDDIRESIQELQYYRSTVFKKIVQGVLGRRSQHVQGRGGVGLDTKQTPRSARIPEKASKMLQKVLVYVFLRRKPSSQSSTAELVVVSTLNRRKVFRTNLLMVLLENHAKNGKLEMQCP</sequence>
<dbReference type="AlphaFoldDB" id="A0A016VMH3"/>
<evidence type="ECO:0000313" key="7">
    <source>
        <dbReference type="Proteomes" id="UP000024635"/>
    </source>
</evidence>
<protein>
    <recommendedName>
        <fullName evidence="5">Exonuclease domain-containing protein</fullName>
    </recommendedName>
</protein>
<dbReference type="GO" id="GO:0003676">
    <property type="term" value="F:nucleic acid binding"/>
    <property type="evidence" value="ECO:0007669"/>
    <property type="project" value="InterPro"/>
</dbReference>
<dbReference type="Proteomes" id="UP000024635">
    <property type="component" value="Unassembled WGS sequence"/>
</dbReference>
<dbReference type="PANTHER" id="PTHR11046:SF0">
    <property type="entry name" value="OLIGORIBONUCLEASE, MITOCHONDRIAL"/>
    <property type="match status" value="1"/>
</dbReference>
<proteinExistence type="inferred from homology"/>
<dbReference type="Gene3D" id="3.30.420.10">
    <property type="entry name" value="Ribonuclease H-like superfamily/Ribonuclease H"/>
    <property type="match status" value="1"/>
</dbReference>
<reference evidence="7" key="1">
    <citation type="journal article" date="2015" name="Nat. Genet.">
        <title>The genome and transcriptome of the zoonotic hookworm Ancylostoma ceylanicum identify infection-specific gene families.</title>
        <authorList>
            <person name="Schwarz E.M."/>
            <person name="Hu Y."/>
            <person name="Antoshechkin I."/>
            <person name="Miller M.M."/>
            <person name="Sternberg P.W."/>
            <person name="Aroian R.V."/>
        </authorList>
    </citation>
    <scope>NUCLEOTIDE SEQUENCE</scope>
    <source>
        <strain evidence="7">HY135</strain>
    </source>
</reference>
<dbReference type="InterPro" id="IPR013520">
    <property type="entry name" value="Ribonucl_H"/>
</dbReference>
<dbReference type="SUPFAM" id="SSF53098">
    <property type="entry name" value="Ribonuclease H-like"/>
    <property type="match status" value="1"/>
</dbReference>
<gene>
    <name evidence="6" type="primary">Acey_s0007.g3303</name>
    <name evidence="6" type="ORF">Y032_0007g3303</name>
</gene>
<keyword evidence="7" id="KW-1185">Reference proteome</keyword>
<dbReference type="InterPro" id="IPR022894">
    <property type="entry name" value="Oligoribonuclease"/>
</dbReference>
<name>A0A016VMH3_9BILA</name>
<evidence type="ECO:0000259" key="5">
    <source>
        <dbReference type="Pfam" id="PF00929"/>
    </source>
</evidence>
<dbReference type="CDD" id="cd06135">
    <property type="entry name" value="Orn"/>
    <property type="match status" value="1"/>
</dbReference>
<dbReference type="InterPro" id="IPR012337">
    <property type="entry name" value="RNaseH-like_sf"/>
</dbReference>
<evidence type="ECO:0000256" key="1">
    <source>
        <dbReference type="ARBA" id="ARBA00009921"/>
    </source>
</evidence>
<keyword evidence="4" id="KW-0269">Exonuclease</keyword>
<dbReference type="STRING" id="53326.A0A016VMH3"/>
<evidence type="ECO:0000256" key="3">
    <source>
        <dbReference type="ARBA" id="ARBA00022801"/>
    </source>
</evidence>
<dbReference type="GO" id="GO:0000175">
    <property type="term" value="F:3'-5'-RNA exonuclease activity"/>
    <property type="evidence" value="ECO:0007669"/>
    <property type="project" value="InterPro"/>
</dbReference>
<dbReference type="PANTHER" id="PTHR11046">
    <property type="entry name" value="OLIGORIBONUCLEASE, MITOCHONDRIAL"/>
    <property type="match status" value="1"/>
</dbReference>
<dbReference type="InterPro" id="IPR036397">
    <property type="entry name" value="RNaseH_sf"/>
</dbReference>
<dbReference type="NCBIfam" id="NF003765">
    <property type="entry name" value="PRK05359.1"/>
    <property type="match status" value="1"/>
</dbReference>
<organism evidence="6 7">
    <name type="scientific">Ancylostoma ceylanicum</name>
    <dbReference type="NCBI Taxonomy" id="53326"/>
    <lineage>
        <taxon>Eukaryota</taxon>
        <taxon>Metazoa</taxon>
        <taxon>Ecdysozoa</taxon>
        <taxon>Nematoda</taxon>
        <taxon>Chromadorea</taxon>
        <taxon>Rhabditida</taxon>
        <taxon>Rhabditina</taxon>
        <taxon>Rhabditomorpha</taxon>
        <taxon>Strongyloidea</taxon>
        <taxon>Ancylostomatidae</taxon>
        <taxon>Ancylostomatinae</taxon>
        <taxon>Ancylostoma</taxon>
    </lineage>
</organism>
<accession>A0A016VMH3</accession>
<feature type="domain" description="Exonuclease" evidence="5">
    <location>
        <begin position="13"/>
        <end position="96"/>
    </location>
</feature>
<dbReference type="OrthoDB" id="270189at2759"/>
<evidence type="ECO:0000256" key="2">
    <source>
        <dbReference type="ARBA" id="ARBA00022722"/>
    </source>
</evidence>
<evidence type="ECO:0000313" key="6">
    <source>
        <dbReference type="EMBL" id="EYC28590.1"/>
    </source>
</evidence>